<reference evidence="1 2" key="1">
    <citation type="journal article" date="2019" name="Sci. Rep.">
        <title>Orb-weaving spider Araneus ventricosus genome elucidates the spidroin gene catalogue.</title>
        <authorList>
            <person name="Kono N."/>
            <person name="Nakamura H."/>
            <person name="Ohtoshi R."/>
            <person name="Moran D.A.P."/>
            <person name="Shinohara A."/>
            <person name="Yoshida Y."/>
            <person name="Fujiwara M."/>
            <person name="Mori M."/>
            <person name="Tomita M."/>
            <person name="Arakawa K."/>
        </authorList>
    </citation>
    <scope>NUCLEOTIDE SEQUENCE [LARGE SCALE GENOMIC DNA]</scope>
</reference>
<sequence length="111" mass="12926">MDTVAGKFRRGFFFFHPKESQWHTRMVSSSLAEEDHPLIDDTALRARRSKLRNGTCNVDLSLSKRVETNKCRVRQLPCKQALHSSLMAQSFIYLKKLIPSKKEAEYRNKGR</sequence>
<protein>
    <submittedName>
        <fullName evidence="1">Uncharacterized protein</fullName>
    </submittedName>
</protein>
<comment type="caution">
    <text evidence="1">The sequence shown here is derived from an EMBL/GenBank/DDBJ whole genome shotgun (WGS) entry which is preliminary data.</text>
</comment>
<proteinExistence type="predicted"/>
<organism evidence="1 2">
    <name type="scientific">Araneus ventricosus</name>
    <name type="common">Orbweaver spider</name>
    <name type="synonym">Epeira ventricosa</name>
    <dbReference type="NCBI Taxonomy" id="182803"/>
    <lineage>
        <taxon>Eukaryota</taxon>
        <taxon>Metazoa</taxon>
        <taxon>Ecdysozoa</taxon>
        <taxon>Arthropoda</taxon>
        <taxon>Chelicerata</taxon>
        <taxon>Arachnida</taxon>
        <taxon>Araneae</taxon>
        <taxon>Araneomorphae</taxon>
        <taxon>Entelegynae</taxon>
        <taxon>Araneoidea</taxon>
        <taxon>Araneidae</taxon>
        <taxon>Araneus</taxon>
    </lineage>
</organism>
<keyword evidence="2" id="KW-1185">Reference proteome</keyword>
<dbReference type="Proteomes" id="UP000499080">
    <property type="component" value="Unassembled WGS sequence"/>
</dbReference>
<dbReference type="EMBL" id="BGPR01003360">
    <property type="protein sequence ID" value="GBM87121.1"/>
    <property type="molecule type" value="Genomic_DNA"/>
</dbReference>
<dbReference type="AlphaFoldDB" id="A0A4Y2JA15"/>
<evidence type="ECO:0000313" key="2">
    <source>
        <dbReference type="Proteomes" id="UP000499080"/>
    </source>
</evidence>
<evidence type="ECO:0000313" key="1">
    <source>
        <dbReference type="EMBL" id="GBM87121.1"/>
    </source>
</evidence>
<name>A0A4Y2JA15_ARAVE</name>
<gene>
    <name evidence="1" type="ORF">AVEN_110005_1</name>
</gene>
<accession>A0A4Y2JA15</accession>